<keyword evidence="4" id="KW-1185">Reference proteome</keyword>
<dbReference type="Pfam" id="PF00076">
    <property type="entry name" value="RRM_1"/>
    <property type="match status" value="1"/>
</dbReference>
<evidence type="ECO:0000313" key="3">
    <source>
        <dbReference type="EMBL" id="KAG6650388.1"/>
    </source>
</evidence>
<feature type="chain" id="PRO_5035842146" description="RRM domain-containing protein" evidence="1">
    <location>
        <begin position="20"/>
        <end position="106"/>
    </location>
</feature>
<organism evidence="3 4">
    <name type="scientific">Carya illinoinensis</name>
    <name type="common">Pecan</name>
    <dbReference type="NCBI Taxonomy" id="32201"/>
    <lineage>
        <taxon>Eukaryota</taxon>
        <taxon>Viridiplantae</taxon>
        <taxon>Streptophyta</taxon>
        <taxon>Embryophyta</taxon>
        <taxon>Tracheophyta</taxon>
        <taxon>Spermatophyta</taxon>
        <taxon>Magnoliopsida</taxon>
        <taxon>eudicotyledons</taxon>
        <taxon>Gunneridae</taxon>
        <taxon>Pentapetalae</taxon>
        <taxon>rosids</taxon>
        <taxon>fabids</taxon>
        <taxon>Fagales</taxon>
        <taxon>Juglandaceae</taxon>
        <taxon>Carya</taxon>
    </lineage>
</organism>
<feature type="domain" description="RRM" evidence="2">
    <location>
        <begin position="46"/>
        <end position="87"/>
    </location>
</feature>
<comment type="caution">
    <text evidence="3">The sequence shown here is derived from an EMBL/GenBank/DDBJ whole genome shotgun (WGS) entry which is preliminary data.</text>
</comment>
<gene>
    <name evidence="3" type="ORF">CIPAW_06G039900</name>
</gene>
<evidence type="ECO:0000313" key="4">
    <source>
        <dbReference type="Proteomes" id="UP000811609"/>
    </source>
</evidence>
<feature type="signal peptide" evidence="1">
    <location>
        <begin position="1"/>
        <end position="19"/>
    </location>
</feature>
<evidence type="ECO:0000256" key="1">
    <source>
        <dbReference type="SAM" id="SignalP"/>
    </source>
</evidence>
<sequence length="106" mass="11926">MWSHGMLWLSLLRVGGVFRLELWPLSCSMKCLKKALADWNSIIYGYIKNLDKSMDNSGLHDLFQKSGNVLYCKVAMLEDGKKLSKYGKIASLVIAKETMGLPNVLT</sequence>
<accession>A0A8T1Q7L8</accession>
<proteinExistence type="predicted"/>
<protein>
    <recommendedName>
        <fullName evidence="2">RRM domain-containing protein</fullName>
    </recommendedName>
</protein>
<reference evidence="3" key="1">
    <citation type="submission" date="2020-12" db="EMBL/GenBank/DDBJ databases">
        <title>WGS assembly of Carya illinoinensis cv. Pawnee.</title>
        <authorList>
            <person name="Platts A."/>
            <person name="Shu S."/>
            <person name="Wright S."/>
            <person name="Barry K."/>
            <person name="Edger P."/>
            <person name="Pires J.C."/>
            <person name="Schmutz J."/>
        </authorList>
    </citation>
    <scope>NUCLEOTIDE SEQUENCE</scope>
    <source>
        <tissue evidence="3">Leaf</tissue>
    </source>
</reference>
<dbReference type="EMBL" id="CM031814">
    <property type="protein sequence ID" value="KAG6650388.1"/>
    <property type="molecule type" value="Genomic_DNA"/>
</dbReference>
<dbReference type="InterPro" id="IPR000504">
    <property type="entry name" value="RRM_dom"/>
</dbReference>
<dbReference type="GO" id="GO:0003723">
    <property type="term" value="F:RNA binding"/>
    <property type="evidence" value="ECO:0007669"/>
    <property type="project" value="InterPro"/>
</dbReference>
<name>A0A8T1Q7L8_CARIL</name>
<dbReference type="AlphaFoldDB" id="A0A8T1Q7L8"/>
<dbReference type="Proteomes" id="UP000811609">
    <property type="component" value="Chromosome 6"/>
</dbReference>
<evidence type="ECO:0000259" key="2">
    <source>
        <dbReference type="Pfam" id="PF00076"/>
    </source>
</evidence>
<keyword evidence="1" id="KW-0732">Signal</keyword>